<evidence type="ECO:0000313" key="5">
    <source>
        <dbReference type="Proteomes" id="UP001347884"/>
    </source>
</evidence>
<organism evidence="3 4">
    <name type="scientific">Avibacterium paragallinarum</name>
    <name type="common">Haemophilus gallinarum</name>
    <dbReference type="NCBI Taxonomy" id="728"/>
    <lineage>
        <taxon>Bacteria</taxon>
        <taxon>Pseudomonadati</taxon>
        <taxon>Pseudomonadota</taxon>
        <taxon>Gammaproteobacteria</taxon>
        <taxon>Pasteurellales</taxon>
        <taxon>Pasteurellaceae</taxon>
        <taxon>Avibacterium</taxon>
    </lineage>
</organism>
<dbReference type="Proteomes" id="UP000247594">
    <property type="component" value="Unassembled WGS sequence"/>
</dbReference>
<dbReference type="RefSeq" id="WP_110479289.1">
    <property type="nucleotide sequence ID" value="NZ_CP081939.1"/>
</dbReference>
<reference evidence="2" key="3">
    <citation type="submission" date="2022-05" db="EMBL/GenBank/DDBJ databases">
        <authorList>
            <person name="Chen Y."/>
            <person name="Zhu J."/>
            <person name="Zhu K."/>
        </authorList>
    </citation>
    <scope>NUCLEOTIDE SEQUENCE</scope>
    <source>
        <strain evidence="2">AV25</strain>
    </source>
</reference>
<dbReference type="Pfam" id="PF00480">
    <property type="entry name" value="ROK"/>
    <property type="match status" value="1"/>
</dbReference>
<dbReference type="InterPro" id="IPR036388">
    <property type="entry name" value="WH-like_DNA-bd_sf"/>
</dbReference>
<name>A0AAE5TIX8_AVIPA</name>
<dbReference type="EMBL" id="QJPJ01000007">
    <property type="protein sequence ID" value="PXZ39148.1"/>
    <property type="molecule type" value="Genomic_DNA"/>
</dbReference>
<reference evidence="3 4" key="1">
    <citation type="submission" date="2018-06" db="EMBL/GenBank/DDBJ databases">
        <authorList>
            <person name="Teymurazov M."/>
            <person name="Kislichkina A."/>
            <person name="Abaymova A."/>
            <person name="Mukhina T."/>
            <person name="Mayskaya N."/>
            <person name="Svetoch E."/>
            <person name="Bogun A."/>
        </authorList>
    </citation>
    <scope>NUCLEOTIDE SEQUENCE [LARGE SCALE GENOMIC DNA]</scope>
    <source>
        <strain evidence="3 4">SCPM-O-B-8406</strain>
    </source>
</reference>
<dbReference type="Gene3D" id="1.10.10.10">
    <property type="entry name" value="Winged helix-like DNA-binding domain superfamily/Winged helix DNA-binding domain"/>
    <property type="match status" value="1"/>
</dbReference>
<gene>
    <name evidence="3" type="ORF">DM482_05610</name>
    <name evidence="2" type="ORF">M5S13_01805</name>
</gene>
<dbReference type="PANTHER" id="PTHR18964:SF149">
    <property type="entry name" value="BIFUNCTIONAL UDP-N-ACETYLGLUCOSAMINE 2-EPIMERASE_N-ACETYLMANNOSAMINE KINASE"/>
    <property type="match status" value="1"/>
</dbReference>
<dbReference type="SUPFAM" id="SSF46785">
    <property type="entry name" value="Winged helix' DNA-binding domain"/>
    <property type="match status" value="1"/>
</dbReference>
<sequence>MIDNKELVDIKENNYRNIYKLFFENEALAKPQIAKLLGLSLPTVVHNINKLLAENKIKEYGLTPSQGGRPATAYSLIPDAFIAIGIEIQHKNIKFIALNLQGKITALEVAPLRFSHSQDYLFKLCLHIENFITQHQYQAQQILGMGISIQGIVNKEGNKILYGRVLDCEKLNIAYIQQHFSVPVKFFHDVKCAAEAELWTVKYIENAIYVSISEHLGGAIILNNHIDLGKRGYSGALEHLQIQADGKECYCGQRGCLETYCSISALLENTETLDQFFTKLPQDTAIQQRWNHYLDALAKGLNYVYLFLERDIILGGEIAQYLHQTDIIEQLQQRIRKQNPFPIHTPFIRIAEQQNNATVMGAALPFIIAYLP</sequence>
<keyword evidence="5" id="KW-1185">Reference proteome</keyword>
<comment type="caution">
    <text evidence="3">The sequence shown here is derived from an EMBL/GenBank/DDBJ whole genome shotgun (WGS) entry which is preliminary data.</text>
</comment>
<proteinExistence type="inferred from homology"/>
<evidence type="ECO:0000313" key="3">
    <source>
        <dbReference type="EMBL" id="PXZ39148.1"/>
    </source>
</evidence>
<accession>A0AAE5TIX8</accession>
<protein>
    <submittedName>
        <fullName evidence="3">ROK family protein</fullName>
    </submittedName>
</protein>
<evidence type="ECO:0000313" key="4">
    <source>
        <dbReference type="Proteomes" id="UP000247594"/>
    </source>
</evidence>
<evidence type="ECO:0000256" key="1">
    <source>
        <dbReference type="ARBA" id="ARBA00006479"/>
    </source>
</evidence>
<dbReference type="InterPro" id="IPR036390">
    <property type="entry name" value="WH_DNA-bd_sf"/>
</dbReference>
<reference evidence="2 5" key="2">
    <citation type="journal article" date="2022" name="Front. Microbiol.">
        <title>Commensal bacteria contribute to the growth of multidrug-resistant Avibacterium paragallinarum in chickens.</title>
        <authorList>
            <person name="Zhu J."/>
            <person name="Chen Y."/>
            <person name="Wu Y."/>
            <person name="Wang Y."/>
            <person name="Zhu K."/>
        </authorList>
    </citation>
    <scope>NUCLEOTIDE SEQUENCE [LARGE SCALE GENOMIC DNA]</scope>
    <source>
        <strain evidence="2 5">AV25</strain>
    </source>
</reference>
<dbReference type="InterPro" id="IPR043129">
    <property type="entry name" value="ATPase_NBD"/>
</dbReference>
<dbReference type="Gene3D" id="3.30.420.40">
    <property type="match status" value="2"/>
</dbReference>
<dbReference type="SUPFAM" id="SSF53067">
    <property type="entry name" value="Actin-like ATPase domain"/>
    <property type="match status" value="1"/>
</dbReference>
<dbReference type="PANTHER" id="PTHR18964">
    <property type="entry name" value="ROK (REPRESSOR, ORF, KINASE) FAMILY"/>
    <property type="match status" value="1"/>
</dbReference>
<evidence type="ECO:0000313" key="2">
    <source>
        <dbReference type="EMBL" id="MEE6040626.1"/>
    </source>
</evidence>
<dbReference type="AlphaFoldDB" id="A0AAE5TIX8"/>
<dbReference type="InterPro" id="IPR000600">
    <property type="entry name" value="ROK"/>
</dbReference>
<dbReference type="EMBL" id="JAMDKF010000003">
    <property type="protein sequence ID" value="MEE6040626.1"/>
    <property type="molecule type" value="Genomic_DNA"/>
</dbReference>
<dbReference type="Proteomes" id="UP001347884">
    <property type="component" value="Unassembled WGS sequence"/>
</dbReference>
<comment type="similarity">
    <text evidence="1">Belongs to the ROK (NagC/XylR) family.</text>
</comment>